<evidence type="ECO:0000256" key="3">
    <source>
        <dbReference type="ARBA" id="ARBA00022737"/>
    </source>
</evidence>
<evidence type="ECO:0000259" key="10">
    <source>
        <dbReference type="PROSITE" id="PS51371"/>
    </source>
</evidence>
<evidence type="ECO:0000313" key="12">
    <source>
        <dbReference type="EMBL" id="NMD85409.1"/>
    </source>
</evidence>
<dbReference type="SUPFAM" id="SSF54631">
    <property type="entry name" value="CBS-domain pair"/>
    <property type="match status" value="1"/>
</dbReference>
<dbReference type="RefSeq" id="WP_133245031.1">
    <property type="nucleotide sequence ID" value="NZ_CABMMC010000059.1"/>
</dbReference>
<dbReference type="EMBL" id="JABAEW010000003">
    <property type="protein sequence ID" value="NMD85409.1"/>
    <property type="molecule type" value="Genomic_DNA"/>
</dbReference>
<dbReference type="Proteomes" id="UP000245959">
    <property type="component" value="Unassembled WGS sequence"/>
</dbReference>
<evidence type="ECO:0000313" key="14">
    <source>
        <dbReference type="Proteomes" id="UP000245959"/>
    </source>
</evidence>
<evidence type="ECO:0000256" key="2">
    <source>
        <dbReference type="ARBA" id="ARBA00022692"/>
    </source>
</evidence>
<sequence>MTLLIVSIAVAMSVSFLCSVMEAALLSITPSKIALIAEKRPRIGSICRRFKEDIEKPIAVILILNTAAHTFGAAIAGAQFDKLFGSSYIWLFSLIFTVLMVQYTEILPKTLGVRFNRHVIAGTANTLRVLVWLLSPVIALVHLINRPFEPAENKSEEENDETIREIGALAAHARETHQLSSTQEQIIRNAPELADQVVTELMTPMDKIRMLSDTMSRDEVLSRIAQERHSRYPVCRNGNPGEIVGSLTARDLLFHTGEWRQLIRPVHYVNSGVSLLELLENVDGLDSRLLLVRDSGNRIAGMLTSNDILLHLAGKRFPVRQVA</sequence>
<feature type="domain" description="CBS" evidence="10">
    <location>
        <begin position="202"/>
        <end position="262"/>
    </location>
</feature>
<dbReference type="EMBL" id="QEKH01000003">
    <property type="protein sequence ID" value="PVY45171.1"/>
    <property type="molecule type" value="Genomic_DNA"/>
</dbReference>
<feature type="domain" description="CNNM transmembrane" evidence="11">
    <location>
        <begin position="1"/>
        <end position="179"/>
    </location>
</feature>
<keyword evidence="14" id="KW-1185">Reference proteome</keyword>
<dbReference type="GeneID" id="78294075"/>
<name>A0A2U1B945_9BACT</name>
<evidence type="ECO:0000256" key="4">
    <source>
        <dbReference type="ARBA" id="ARBA00022989"/>
    </source>
</evidence>
<evidence type="ECO:0000256" key="7">
    <source>
        <dbReference type="PROSITE-ProRule" id="PRU00703"/>
    </source>
</evidence>
<dbReference type="PANTHER" id="PTHR22777:SF4">
    <property type="entry name" value="UPF0053 PROTEIN SLL1254"/>
    <property type="match status" value="1"/>
</dbReference>
<evidence type="ECO:0000313" key="13">
    <source>
        <dbReference type="EMBL" id="PVY45171.1"/>
    </source>
</evidence>
<dbReference type="AlphaFoldDB" id="A0A2U1B945"/>
<dbReference type="InterPro" id="IPR000644">
    <property type="entry name" value="CBS_dom"/>
</dbReference>
<proteinExistence type="predicted"/>
<comment type="caution">
    <text evidence="13">The sequence shown here is derived from an EMBL/GenBank/DDBJ whole genome shotgun (WGS) entry which is preliminary data.</text>
</comment>
<dbReference type="PANTHER" id="PTHR22777">
    <property type="entry name" value="HEMOLYSIN-RELATED"/>
    <property type="match status" value="1"/>
</dbReference>
<accession>A0A2U1B945</accession>
<evidence type="ECO:0000259" key="11">
    <source>
        <dbReference type="PROSITE" id="PS51846"/>
    </source>
</evidence>
<comment type="subcellular location">
    <subcellularLocation>
        <location evidence="1">Membrane</location>
        <topology evidence="1">Multi-pass membrane protein</topology>
    </subcellularLocation>
</comment>
<gene>
    <name evidence="13" type="ORF">C8D82_10385</name>
    <name evidence="12" type="ORF">HF882_02305</name>
</gene>
<dbReference type="InterPro" id="IPR044751">
    <property type="entry name" value="Ion_transp-like_CBS"/>
</dbReference>
<evidence type="ECO:0000256" key="9">
    <source>
        <dbReference type="SAM" id="Phobius"/>
    </source>
</evidence>
<feature type="transmembrane region" description="Helical" evidence="9">
    <location>
        <begin position="58"/>
        <end position="76"/>
    </location>
</feature>
<evidence type="ECO:0000256" key="8">
    <source>
        <dbReference type="PROSITE-ProRule" id="PRU01193"/>
    </source>
</evidence>
<dbReference type="SMART" id="SM00116">
    <property type="entry name" value="CBS"/>
    <property type="match status" value="2"/>
</dbReference>
<evidence type="ECO:0000256" key="6">
    <source>
        <dbReference type="ARBA" id="ARBA00023136"/>
    </source>
</evidence>
<dbReference type="InterPro" id="IPR002550">
    <property type="entry name" value="CNNM"/>
</dbReference>
<dbReference type="Pfam" id="PF00571">
    <property type="entry name" value="CBS"/>
    <property type="match status" value="2"/>
</dbReference>
<evidence type="ECO:0000256" key="1">
    <source>
        <dbReference type="ARBA" id="ARBA00004141"/>
    </source>
</evidence>
<dbReference type="Proteomes" id="UP000576225">
    <property type="component" value="Unassembled WGS sequence"/>
</dbReference>
<dbReference type="Pfam" id="PF01595">
    <property type="entry name" value="CNNM"/>
    <property type="match status" value="1"/>
</dbReference>
<dbReference type="InterPro" id="IPR046342">
    <property type="entry name" value="CBS_dom_sf"/>
</dbReference>
<keyword evidence="6 8" id="KW-0472">Membrane</keyword>
<dbReference type="OrthoDB" id="9798188at2"/>
<dbReference type="CDD" id="cd04590">
    <property type="entry name" value="CBS_pair_CorC_HlyC_assoc"/>
    <property type="match status" value="1"/>
</dbReference>
<evidence type="ECO:0000313" key="15">
    <source>
        <dbReference type="Proteomes" id="UP000576225"/>
    </source>
</evidence>
<evidence type="ECO:0000256" key="5">
    <source>
        <dbReference type="ARBA" id="ARBA00023122"/>
    </source>
</evidence>
<feature type="transmembrane region" description="Helical" evidence="9">
    <location>
        <begin position="119"/>
        <end position="144"/>
    </location>
</feature>
<dbReference type="Gene3D" id="3.10.580.10">
    <property type="entry name" value="CBS-domain"/>
    <property type="match status" value="1"/>
</dbReference>
<keyword evidence="5 7" id="KW-0129">CBS domain</keyword>
<dbReference type="GO" id="GO:0005886">
    <property type="term" value="C:plasma membrane"/>
    <property type="evidence" value="ECO:0007669"/>
    <property type="project" value="TreeGrafter"/>
</dbReference>
<keyword evidence="4 8" id="KW-1133">Transmembrane helix</keyword>
<feature type="transmembrane region" description="Helical" evidence="9">
    <location>
        <begin position="6"/>
        <end position="37"/>
    </location>
</feature>
<feature type="transmembrane region" description="Helical" evidence="9">
    <location>
        <begin position="88"/>
        <end position="107"/>
    </location>
</feature>
<reference evidence="13 14" key="1">
    <citation type="submission" date="2018-04" db="EMBL/GenBank/DDBJ databases">
        <title>Genomic Encyclopedia of Type Strains, Phase IV (KMG-IV): sequencing the most valuable type-strain genomes for metagenomic binning, comparative biology and taxonomic classification.</title>
        <authorList>
            <person name="Goeker M."/>
        </authorList>
    </citation>
    <scope>NUCLEOTIDE SEQUENCE [LARGE SCALE GENOMIC DNA]</scope>
    <source>
        <strain evidence="13 14">DSM 14823</strain>
    </source>
</reference>
<dbReference type="PROSITE" id="PS51371">
    <property type="entry name" value="CBS"/>
    <property type="match status" value="1"/>
</dbReference>
<organism evidence="13 14">
    <name type="scientific">Victivallis vadensis</name>
    <dbReference type="NCBI Taxonomy" id="172901"/>
    <lineage>
        <taxon>Bacteria</taxon>
        <taxon>Pseudomonadati</taxon>
        <taxon>Lentisphaerota</taxon>
        <taxon>Lentisphaeria</taxon>
        <taxon>Victivallales</taxon>
        <taxon>Victivallaceae</taxon>
        <taxon>Victivallis</taxon>
    </lineage>
</organism>
<protein>
    <submittedName>
        <fullName evidence="13">CBS domain containing-hemolysin-like protein</fullName>
    </submittedName>
    <submittedName>
        <fullName evidence="12">DUF21 domain-containing protein</fullName>
    </submittedName>
</protein>
<dbReference type="PROSITE" id="PS51846">
    <property type="entry name" value="CNNM"/>
    <property type="match status" value="1"/>
</dbReference>
<reference evidence="12 15" key="2">
    <citation type="submission" date="2020-04" db="EMBL/GenBank/DDBJ databases">
        <authorList>
            <person name="Hitch T.C.A."/>
            <person name="Wylensek D."/>
            <person name="Clavel T."/>
        </authorList>
    </citation>
    <scope>NUCLEOTIDE SEQUENCE [LARGE SCALE GENOMIC DNA]</scope>
    <source>
        <strain evidence="12 15">COR2-253-APC-1A</strain>
    </source>
</reference>
<keyword evidence="3" id="KW-0677">Repeat</keyword>
<keyword evidence="2 8" id="KW-0812">Transmembrane</keyword>